<reference evidence="2 3" key="1">
    <citation type="journal article" date="2016" name="Nat. Commun.">
        <title>Thousands of microbial genomes shed light on interconnected biogeochemical processes in an aquifer system.</title>
        <authorList>
            <person name="Anantharaman K."/>
            <person name="Brown C.T."/>
            <person name="Hug L.A."/>
            <person name="Sharon I."/>
            <person name="Castelle C.J."/>
            <person name="Probst A.J."/>
            <person name="Thomas B.C."/>
            <person name="Singh A."/>
            <person name="Wilkins M.J."/>
            <person name="Karaoz U."/>
            <person name="Brodie E.L."/>
            <person name="Williams K.H."/>
            <person name="Hubbard S.S."/>
            <person name="Banfield J.F."/>
        </authorList>
    </citation>
    <scope>NUCLEOTIDE SEQUENCE [LARGE SCALE GENOMIC DNA]</scope>
</reference>
<evidence type="ECO:0000313" key="2">
    <source>
        <dbReference type="EMBL" id="OGF64409.1"/>
    </source>
</evidence>
<gene>
    <name evidence="2" type="ORF">A2Y62_13485</name>
</gene>
<dbReference type="InterPro" id="IPR011335">
    <property type="entry name" value="Restrct_endonuc-II-like"/>
</dbReference>
<dbReference type="Pfam" id="PF12705">
    <property type="entry name" value="PDDEXK_1"/>
    <property type="match status" value="1"/>
</dbReference>
<dbReference type="Gene3D" id="3.90.320.10">
    <property type="match status" value="1"/>
</dbReference>
<organism evidence="2 3">
    <name type="scientific">Candidatus Fischerbacteria bacterium RBG_13_37_8</name>
    <dbReference type="NCBI Taxonomy" id="1817863"/>
    <lineage>
        <taxon>Bacteria</taxon>
        <taxon>Candidatus Fischeribacteriota</taxon>
    </lineage>
</organism>
<protein>
    <recommendedName>
        <fullName evidence="1">PD-(D/E)XK endonuclease-like domain-containing protein</fullName>
    </recommendedName>
</protein>
<dbReference type="STRING" id="1817863.A2Y62_13485"/>
<proteinExistence type="predicted"/>
<name>A0A1F5VLW2_9BACT</name>
<sequence>MSNLVDKLVYLPLNPIKRISPSRFSQFQLCYLREIWTLNHQVSLLPCHPYARLGTISHAVLEAAAKGAVKDRSSFEKLWAEASKKVQEDMLQNKVEQHLVPLEIHAFNYEVKKILCFKMAEKILESHGTEAAGKISTERWFESADGRIGGKIDLILTHYDGIEILDYKTGNVLDSQSGSVKDEYDVQMKIYAGLYREVKGYWPVKLSLIGIDGKKYCVSFSKEECATLLEKARKTIYETNELIKAGIKSEDFANPSPAACKHCSYRPACRKYWLSRECSDKWPCDVIGEVKGKSLLGNGFFKLEIDGGARKYVIRGLSAKRHKFLNEDTNDVLFCDLGQEPLEGYYTEQLLTTGYLLKNDKEKA</sequence>
<dbReference type="InterPro" id="IPR038726">
    <property type="entry name" value="PDDEXK_AddAB-type"/>
</dbReference>
<dbReference type="AlphaFoldDB" id="A0A1F5VLW2"/>
<dbReference type="SUPFAM" id="SSF52980">
    <property type="entry name" value="Restriction endonuclease-like"/>
    <property type="match status" value="1"/>
</dbReference>
<feature type="domain" description="PD-(D/E)XK endonuclease-like" evidence="1">
    <location>
        <begin position="18"/>
        <end position="270"/>
    </location>
</feature>
<dbReference type="Proteomes" id="UP000178943">
    <property type="component" value="Unassembled WGS sequence"/>
</dbReference>
<evidence type="ECO:0000259" key="1">
    <source>
        <dbReference type="Pfam" id="PF12705"/>
    </source>
</evidence>
<dbReference type="InterPro" id="IPR011604">
    <property type="entry name" value="PDDEXK-like_dom_sf"/>
</dbReference>
<evidence type="ECO:0000313" key="3">
    <source>
        <dbReference type="Proteomes" id="UP000178943"/>
    </source>
</evidence>
<dbReference type="EMBL" id="MFGW01000137">
    <property type="protein sequence ID" value="OGF64409.1"/>
    <property type="molecule type" value="Genomic_DNA"/>
</dbReference>
<comment type="caution">
    <text evidence="2">The sequence shown here is derived from an EMBL/GenBank/DDBJ whole genome shotgun (WGS) entry which is preliminary data.</text>
</comment>
<accession>A0A1F5VLW2</accession>